<dbReference type="Proteomes" id="UP000193380">
    <property type="component" value="Unassembled WGS sequence"/>
</dbReference>
<proteinExistence type="predicted"/>
<gene>
    <name evidence="1" type="ORF">GSONMT00018895001</name>
</gene>
<evidence type="ECO:0000313" key="2">
    <source>
        <dbReference type="Proteomes" id="UP000193380"/>
    </source>
</evidence>
<reference evidence="1" key="1">
    <citation type="journal article" date="2014" name="Nat. Commun.">
        <title>The rainbow trout genome provides novel insights into evolution after whole-genome duplication in vertebrates.</title>
        <authorList>
            <person name="Berthelot C."/>
            <person name="Brunet F."/>
            <person name="Chalopin D."/>
            <person name="Juanchich A."/>
            <person name="Bernard M."/>
            <person name="Noel B."/>
            <person name="Bento P."/>
            <person name="Da Silva C."/>
            <person name="Labadie K."/>
            <person name="Alberti A."/>
            <person name="Aury J.M."/>
            <person name="Louis A."/>
            <person name="Dehais P."/>
            <person name="Bardou P."/>
            <person name="Montfort J."/>
            <person name="Klopp C."/>
            <person name="Cabau C."/>
            <person name="Gaspin C."/>
            <person name="Thorgaard G.H."/>
            <person name="Boussaha M."/>
            <person name="Quillet E."/>
            <person name="Guyomard R."/>
            <person name="Galiana D."/>
            <person name="Bobe J."/>
            <person name="Volff J.N."/>
            <person name="Genet C."/>
            <person name="Wincker P."/>
            <person name="Jaillon O."/>
            <person name="Roest Crollius H."/>
            <person name="Guiguen Y."/>
        </authorList>
    </citation>
    <scope>NUCLEOTIDE SEQUENCE [LARGE SCALE GENOMIC DNA]</scope>
</reference>
<reference evidence="1" key="2">
    <citation type="submission" date="2014-03" db="EMBL/GenBank/DDBJ databases">
        <authorList>
            <person name="Genoscope - CEA"/>
        </authorList>
    </citation>
    <scope>NUCLEOTIDE SEQUENCE</scope>
</reference>
<dbReference type="EMBL" id="FR919961">
    <property type="protein sequence ID" value="CDQ95152.1"/>
    <property type="molecule type" value="Genomic_DNA"/>
</dbReference>
<dbReference type="PaxDb" id="8022-A0A060YU99"/>
<protein>
    <submittedName>
        <fullName evidence="1">Uncharacterized protein</fullName>
    </submittedName>
</protein>
<evidence type="ECO:0000313" key="1">
    <source>
        <dbReference type="EMBL" id="CDQ95152.1"/>
    </source>
</evidence>
<organism evidence="1 2">
    <name type="scientific">Oncorhynchus mykiss</name>
    <name type="common">Rainbow trout</name>
    <name type="synonym">Salmo gairdneri</name>
    <dbReference type="NCBI Taxonomy" id="8022"/>
    <lineage>
        <taxon>Eukaryota</taxon>
        <taxon>Metazoa</taxon>
        <taxon>Chordata</taxon>
        <taxon>Craniata</taxon>
        <taxon>Vertebrata</taxon>
        <taxon>Euteleostomi</taxon>
        <taxon>Actinopterygii</taxon>
        <taxon>Neopterygii</taxon>
        <taxon>Teleostei</taxon>
        <taxon>Protacanthopterygii</taxon>
        <taxon>Salmoniformes</taxon>
        <taxon>Salmonidae</taxon>
        <taxon>Salmoninae</taxon>
        <taxon>Oncorhynchus</taxon>
    </lineage>
</organism>
<name>A0A060YU99_ONCMY</name>
<sequence>MAARWSSENVVVELRDAQVLE</sequence>
<dbReference type="AlphaFoldDB" id="A0A060YU99"/>
<accession>A0A060YU99</accession>